<name>A0ABQ4JTN7_SALAC</name>
<reference evidence="2 3" key="1">
    <citation type="submission" date="2021-03" db="EMBL/GenBank/DDBJ databases">
        <title>Whole genome shotgun sequence of Salinispora arenicola NBRC 105043.</title>
        <authorList>
            <person name="Komaki H."/>
            <person name="Tamura T."/>
        </authorList>
    </citation>
    <scope>NUCLEOTIDE SEQUENCE [LARGE SCALE GENOMIC DNA]</scope>
    <source>
        <strain evidence="2 3">NBRC 105043</strain>
    </source>
</reference>
<dbReference type="EMBL" id="BOQM01000023">
    <property type="protein sequence ID" value="GIM86316.1"/>
    <property type="molecule type" value="Genomic_DNA"/>
</dbReference>
<sequence>MVVIRGRWAGRLVTCWQAVPSQFATGMLAGMTDQPPNGLPSYRLLTGPDDEKFCHRVSEALDLGFRLHGSPAVTFDGVRVIAAQAVVWPGTTAG</sequence>
<accession>A0ABQ4JTN7</accession>
<dbReference type="Pfam" id="PF08410">
    <property type="entry name" value="DUF1737"/>
    <property type="match status" value="1"/>
</dbReference>
<proteinExistence type="predicted"/>
<dbReference type="InterPro" id="IPR013619">
    <property type="entry name" value="DUF1737"/>
</dbReference>
<comment type="caution">
    <text evidence="2">The sequence shown here is derived from an EMBL/GenBank/DDBJ whole genome shotgun (WGS) entry which is preliminary data.</text>
</comment>
<evidence type="ECO:0000313" key="3">
    <source>
        <dbReference type="Proteomes" id="UP000677457"/>
    </source>
</evidence>
<protein>
    <recommendedName>
        <fullName evidence="1">DUF1737 domain-containing protein</fullName>
    </recommendedName>
</protein>
<dbReference type="Proteomes" id="UP000677457">
    <property type="component" value="Unassembled WGS sequence"/>
</dbReference>
<evidence type="ECO:0000259" key="1">
    <source>
        <dbReference type="Pfam" id="PF08410"/>
    </source>
</evidence>
<feature type="domain" description="DUF1737" evidence="1">
    <location>
        <begin position="42"/>
        <end position="87"/>
    </location>
</feature>
<gene>
    <name evidence="2" type="ORF">Sar04_30520</name>
</gene>
<evidence type="ECO:0000313" key="2">
    <source>
        <dbReference type="EMBL" id="GIM86316.1"/>
    </source>
</evidence>
<keyword evidence="3" id="KW-1185">Reference proteome</keyword>
<organism evidence="2 3">
    <name type="scientific">Salinispora arenicola</name>
    <dbReference type="NCBI Taxonomy" id="168697"/>
    <lineage>
        <taxon>Bacteria</taxon>
        <taxon>Bacillati</taxon>
        <taxon>Actinomycetota</taxon>
        <taxon>Actinomycetes</taxon>
        <taxon>Micromonosporales</taxon>
        <taxon>Micromonosporaceae</taxon>
        <taxon>Salinispora</taxon>
    </lineage>
</organism>